<dbReference type="Proteomes" id="UP000285908">
    <property type="component" value="Unassembled WGS sequence"/>
</dbReference>
<proteinExistence type="predicted"/>
<sequence length="136" mass="14317">MSDTITHPSAAALDAILEMSALLDREEAAFAARDPQAAAALAEAKADAATRLDAALDPSLAEDPQVRAALADLRPRITRSERALSRLAQATGEIAAEFARIRKRHSLSGTYTAKGMASEPAQPASGPSHHKVDNSY</sequence>
<dbReference type="EMBL" id="RQXX01000007">
    <property type="protein sequence ID" value="RVV96867.1"/>
    <property type="molecule type" value="Genomic_DNA"/>
</dbReference>
<organism evidence="2 3">
    <name type="scientific">Mesobaculum littorinae</name>
    <dbReference type="NCBI Taxonomy" id="2486419"/>
    <lineage>
        <taxon>Bacteria</taxon>
        <taxon>Pseudomonadati</taxon>
        <taxon>Pseudomonadota</taxon>
        <taxon>Alphaproteobacteria</taxon>
        <taxon>Rhodobacterales</taxon>
        <taxon>Roseobacteraceae</taxon>
        <taxon>Mesobaculum</taxon>
    </lineage>
</organism>
<feature type="region of interest" description="Disordered" evidence="1">
    <location>
        <begin position="110"/>
        <end position="136"/>
    </location>
</feature>
<reference evidence="2 3" key="1">
    <citation type="submission" date="2018-11" db="EMBL/GenBank/DDBJ databases">
        <title>Mesobaculum littorinae gen. nov., sp. nov., isolated from Littorina scabra that represents a novel genus of the order Rhodobacteraceae.</title>
        <authorList>
            <person name="Li F."/>
        </authorList>
    </citation>
    <scope>NUCLEOTIDE SEQUENCE [LARGE SCALE GENOMIC DNA]</scope>
    <source>
        <strain evidence="2 3">M0103</strain>
    </source>
</reference>
<gene>
    <name evidence="2" type="ORF">EKE94_16105</name>
</gene>
<dbReference type="AlphaFoldDB" id="A0A438ADX7"/>
<evidence type="ECO:0000256" key="1">
    <source>
        <dbReference type="SAM" id="MobiDB-lite"/>
    </source>
</evidence>
<accession>A0A438ADX7</accession>
<protein>
    <recommendedName>
        <fullName evidence="4">Flagellar protein FlgN</fullName>
    </recommendedName>
</protein>
<evidence type="ECO:0008006" key="4">
    <source>
        <dbReference type="Google" id="ProtNLM"/>
    </source>
</evidence>
<dbReference type="RefSeq" id="WP_127907661.1">
    <property type="nucleotide sequence ID" value="NZ_RQXX01000007.1"/>
</dbReference>
<dbReference type="OrthoDB" id="7866198at2"/>
<name>A0A438ADX7_9RHOB</name>
<keyword evidence="3" id="KW-1185">Reference proteome</keyword>
<evidence type="ECO:0000313" key="3">
    <source>
        <dbReference type="Proteomes" id="UP000285908"/>
    </source>
</evidence>
<comment type="caution">
    <text evidence="2">The sequence shown here is derived from an EMBL/GenBank/DDBJ whole genome shotgun (WGS) entry which is preliminary data.</text>
</comment>
<evidence type="ECO:0000313" key="2">
    <source>
        <dbReference type="EMBL" id="RVV96867.1"/>
    </source>
</evidence>